<keyword evidence="3" id="KW-1133">Transmembrane helix</keyword>
<sequence>MWFFGNDTKTENGETLKREQEQVSNEPSKRSEDVSSILNTTDFDPSKLHPLAGLDKDIEYLDLDDEKLNSLEGSSNGILASRGWGDDMCYGAGTVYVLGLGLGGLKGLDEGIKHLPHPKIDPVTSALRPVPFKLKLNTVLNQVTKYGPHAGNNAGVLAIMYNIFDSSLDNIRGKHDDWNSLASGFLSGALFKSTSGLKAISISSTLMTIAAASWCGLKRLISRRGGRNSFGA</sequence>
<name>A0A875RZL7_EENNA</name>
<proteinExistence type="predicted"/>
<keyword evidence="2" id="KW-0812">Transmembrane</keyword>
<evidence type="ECO:0000313" key="7">
    <source>
        <dbReference type="Proteomes" id="UP000662931"/>
    </source>
</evidence>
<dbReference type="EMBL" id="CP064812">
    <property type="protein sequence ID" value="QPG73099.1"/>
    <property type="molecule type" value="Genomic_DNA"/>
</dbReference>
<organism evidence="6 7">
    <name type="scientific">Eeniella nana</name>
    <name type="common">Yeast</name>
    <name type="synonym">Brettanomyces nanus</name>
    <dbReference type="NCBI Taxonomy" id="13502"/>
    <lineage>
        <taxon>Eukaryota</taxon>
        <taxon>Fungi</taxon>
        <taxon>Dikarya</taxon>
        <taxon>Ascomycota</taxon>
        <taxon>Saccharomycotina</taxon>
        <taxon>Pichiomycetes</taxon>
        <taxon>Pichiales</taxon>
        <taxon>Pichiaceae</taxon>
        <taxon>Brettanomyces</taxon>
    </lineage>
</organism>
<evidence type="ECO:0000256" key="2">
    <source>
        <dbReference type="ARBA" id="ARBA00022692"/>
    </source>
</evidence>
<dbReference type="OrthoDB" id="159299at2759"/>
<dbReference type="InterPro" id="IPR045238">
    <property type="entry name" value="Tim23-like"/>
</dbReference>
<dbReference type="Pfam" id="PF02466">
    <property type="entry name" value="Tim17"/>
    <property type="match status" value="1"/>
</dbReference>
<protein>
    <recommendedName>
        <fullName evidence="8">Mitochondrial import inner membrane translocase subunit TIM23</fullName>
    </recommendedName>
</protein>
<dbReference type="AlphaFoldDB" id="A0A875RZL7"/>
<evidence type="ECO:0000256" key="4">
    <source>
        <dbReference type="ARBA" id="ARBA00023136"/>
    </source>
</evidence>
<dbReference type="GO" id="GO:0005744">
    <property type="term" value="C:TIM23 mitochondrial import inner membrane translocase complex"/>
    <property type="evidence" value="ECO:0007669"/>
    <property type="project" value="TreeGrafter"/>
</dbReference>
<gene>
    <name evidence="6" type="ORF">FOA43_000404</name>
</gene>
<evidence type="ECO:0000256" key="5">
    <source>
        <dbReference type="SAM" id="MobiDB-lite"/>
    </source>
</evidence>
<dbReference type="Proteomes" id="UP000662931">
    <property type="component" value="Chromosome 1"/>
</dbReference>
<dbReference type="PANTHER" id="PTHR15371">
    <property type="entry name" value="TIM23"/>
    <property type="match status" value="1"/>
</dbReference>
<evidence type="ECO:0008006" key="8">
    <source>
        <dbReference type="Google" id="ProtNLM"/>
    </source>
</evidence>
<feature type="compositionally biased region" description="Basic and acidic residues" evidence="5">
    <location>
        <begin position="8"/>
        <end position="33"/>
    </location>
</feature>
<dbReference type="GO" id="GO:0030150">
    <property type="term" value="P:protein import into mitochondrial matrix"/>
    <property type="evidence" value="ECO:0007669"/>
    <property type="project" value="TreeGrafter"/>
</dbReference>
<dbReference type="KEGG" id="bnn:FOA43_000404"/>
<dbReference type="GeneID" id="62193805"/>
<evidence type="ECO:0000256" key="3">
    <source>
        <dbReference type="ARBA" id="ARBA00022989"/>
    </source>
</evidence>
<evidence type="ECO:0000256" key="1">
    <source>
        <dbReference type="ARBA" id="ARBA00004141"/>
    </source>
</evidence>
<keyword evidence="4" id="KW-0472">Membrane</keyword>
<comment type="subcellular location">
    <subcellularLocation>
        <location evidence="1">Membrane</location>
        <topology evidence="1">Multi-pass membrane protein</topology>
    </subcellularLocation>
</comment>
<dbReference type="GO" id="GO:0008320">
    <property type="term" value="F:protein transmembrane transporter activity"/>
    <property type="evidence" value="ECO:0007669"/>
    <property type="project" value="TreeGrafter"/>
</dbReference>
<dbReference type="PANTHER" id="PTHR15371:SF0">
    <property type="entry name" value="SD19278P"/>
    <property type="match status" value="1"/>
</dbReference>
<keyword evidence="7" id="KW-1185">Reference proteome</keyword>
<evidence type="ECO:0000313" key="6">
    <source>
        <dbReference type="EMBL" id="QPG73099.1"/>
    </source>
</evidence>
<reference evidence="6" key="1">
    <citation type="submission" date="2020-10" db="EMBL/GenBank/DDBJ databases">
        <authorList>
            <person name="Roach M.J.R."/>
        </authorList>
    </citation>
    <scope>NUCLEOTIDE SEQUENCE</scope>
    <source>
        <strain evidence="6">CBS 1945</strain>
    </source>
</reference>
<feature type="region of interest" description="Disordered" evidence="5">
    <location>
        <begin position="1"/>
        <end position="41"/>
    </location>
</feature>
<dbReference type="RefSeq" id="XP_038776664.1">
    <property type="nucleotide sequence ID" value="XM_038920736.1"/>
</dbReference>
<accession>A0A875RZL7</accession>